<proteinExistence type="predicted"/>
<dbReference type="AlphaFoldDB" id="A0A2M4B2W0"/>
<organism evidence="2">
    <name type="scientific">Anopheles triannulatus</name>
    <dbReference type="NCBI Taxonomy" id="58253"/>
    <lineage>
        <taxon>Eukaryota</taxon>
        <taxon>Metazoa</taxon>
        <taxon>Ecdysozoa</taxon>
        <taxon>Arthropoda</taxon>
        <taxon>Hexapoda</taxon>
        <taxon>Insecta</taxon>
        <taxon>Pterygota</taxon>
        <taxon>Neoptera</taxon>
        <taxon>Endopterygota</taxon>
        <taxon>Diptera</taxon>
        <taxon>Nematocera</taxon>
        <taxon>Culicoidea</taxon>
        <taxon>Culicidae</taxon>
        <taxon>Anophelinae</taxon>
        <taxon>Anopheles</taxon>
    </lineage>
</organism>
<accession>A0A2M4B2W0</accession>
<feature type="signal peptide" evidence="1">
    <location>
        <begin position="1"/>
        <end position="21"/>
    </location>
</feature>
<name>A0A2M4B2W0_9DIPT</name>
<evidence type="ECO:0000313" key="2">
    <source>
        <dbReference type="EMBL" id="MBW47302.1"/>
    </source>
</evidence>
<reference evidence="2" key="1">
    <citation type="submission" date="2018-01" db="EMBL/GenBank/DDBJ databases">
        <title>An insight into the sialome of Amazonian anophelines.</title>
        <authorList>
            <person name="Ribeiro J.M."/>
            <person name="Scarpassa V."/>
            <person name="Calvo E."/>
        </authorList>
    </citation>
    <scope>NUCLEOTIDE SEQUENCE</scope>
    <source>
        <tissue evidence="2">Salivary glands</tissue>
    </source>
</reference>
<keyword evidence="1" id="KW-0732">Signal</keyword>
<sequence length="101" mass="11651">MPWRTVFGFFAGGSSLPAALASAAAFRRCAFTIGFSGRYFSSSLRSCWAVGLSRACENWLIGGGTFRRFCRIAFWRWMRMYFGQRTKRDRSRFGCTFWPMP</sequence>
<feature type="chain" id="PRO_5014876007" evidence="1">
    <location>
        <begin position="22"/>
        <end position="101"/>
    </location>
</feature>
<evidence type="ECO:0000256" key="1">
    <source>
        <dbReference type="SAM" id="SignalP"/>
    </source>
</evidence>
<protein>
    <submittedName>
        <fullName evidence="2">Putative secreted protein</fullName>
    </submittedName>
</protein>
<dbReference type="EMBL" id="GGFK01013981">
    <property type="protein sequence ID" value="MBW47302.1"/>
    <property type="molecule type" value="Transcribed_RNA"/>
</dbReference>